<feature type="non-terminal residue" evidence="3">
    <location>
        <position position="1"/>
    </location>
</feature>
<keyword evidence="3" id="KW-0808">Transferase</keyword>
<organism evidence="3 4">
    <name type="scientific">Choanephora cucurbitarum</name>
    <dbReference type="NCBI Taxonomy" id="101091"/>
    <lineage>
        <taxon>Eukaryota</taxon>
        <taxon>Fungi</taxon>
        <taxon>Fungi incertae sedis</taxon>
        <taxon>Mucoromycota</taxon>
        <taxon>Mucoromycotina</taxon>
        <taxon>Mucoromycetes</taxon>
        <taxon>Mucorales</taxon>
        <taxon>Mucorineae</taxon>
        <taxon>Choanephoraceae</taxon>
        <taxon>Choanephoroideae</taxon>
        <taxon>Choanephora</taxon>
    </lineage>
</organism>
<comment type="caution">
    <text evidence="3">The sequence shown here is derived from an EMBL/GenBank/DDBJ whole genome shotgun (WGS) entry which is preliminary data.</text>
</comment>
<dbReference type="Pfam" id="PF00078">
    <property type="entry name" value="RVT_1"/>
    <property type="match status" value="1"/>
</dbReference>
<dbReference type="InParanoid" id="A0A1C7MVX2"/>
<dbReference type="PROSITE" id="PS50878">
    <property type="entry name" value="RT_POL"/>
    <property type="match status" value="1"/>
</dbReference>
<dbReference type="CDD" id="cd01650">
    <property type="entry name" value="RT_nLTR_like"/>
    <property type="match status" value="1"/>
</dbReference>
<dbReference type="PANTHER" id="PTHR19446">
    <property type="entry name" value="REVERSE TRANSCRIPTASES"/>
    <property type="match status" value="1"/>
</dbReference>
<evidence type="ECO:0000313" key="3">
    <source>
        <dbReference type="EMBL" id="OBZ81045.1"/>
    </source>
</evidence>
<dbReference type="STRING" id="101091.A0A1C7MVX2"/>
<dbReference type="InterPro" id="IPR000477">
    <property type="entry name" value="RT_dom"/>
</dbReference>
<feature type="domain" description="Reverse transcriptase" evidence="2">
    <location>
        <begin position="281"/>
        <end position="542"/>
    </location>
</feature>
<dbReference type="GO" id="GO:0003964">
    <property type="term" value="F:RNA-directed DNA polymerase activity"/>
    <property type="evidence" value="ECO:0007669"/>
    <property type="project" value="UniProtKB-KW"/>
</dbReference>
<keyword evidence="3" id="KW-0695">RNA-directed DNA polymerase</keyword>
<name>A0A1C7MVX2_9FUNG</name>
<dbReference type="SUPFAM" id="SSF56672">
    <property type="entry name" value="DNA/RNA polymerases"/>
    <property type="match status" value="1"/>
</dbReference>
<evidence type="ECO:0000313" key="4">
    <source>
        <dbReference type="Proteomes" id="UP000093000"/>
    </source>
</evidence>
<feature type="non-terminal residue" evidence="3">
    <location>
        <position position="620"/>
    </location>
</feature>
<sequence>RKKLLASSGVGGSAADLHDPFLQVHSDITINLDHHPMSLIAPTSSSLPKKPPLHETLAVQLDFPSCPDLDALSDSLTTAIHSSLSESVGQRKPRLPDNAWFWTDELQSAFDLRESMHNRWLSAPTPVDKCLRWADHLKSKEAFQKAMRRRRRFTWKQFCAKLATQPLSESSGAIKKIVRSRTISASFSHPDGPLAAAETMARHLRGTFAGDSLPANRQPNPLAPSGPHSLDDYPFNKESLDYHLTKRLARRKAPGVDHLRAEMLIPIRSSLVPLLLLLFQLCWRWSRTPSAWRVAQVVPIYKKGDSLDAAKYRPIGLTSVFRKLLERCLYDMLIDTAPPLDVVQGGFRADRGAPDQALCLHDLCQQHRLDYGSSPVLAFLDIKLAYDTIDRGIIWRALETYVSDAMLGLLQNLFDQVSIRVLVSGACSSGFWPDTSVLQGSILSPFLYFVYINSLPAFLREPFSPRVVDPPPRRYNGFWLNSLLYADDVVVIGTPEPMPHLLARAESHSLSLGYRWNPQKCMVINADAIPSSSPLSLYGHAIPTASSFAYLGLPFSTSGSLDLDLLLARNTQSALAGMRSLQSLGLHFAGFSRLLSARLYAAFIRPKFEYGLSVSWFLKR</sequence>
<keyword evidence="3" id="KW-0548">Nucleotidyltransferase</keyword>
<dbReference type="Proteomes" id="UP000093000">
    <property type="component" value="Unassembled WGS sequence"/>
</dbReference>
<dbReference type="EMBL" id="LUGH01001503">
    <property type="protein sequence ID" value="OBZ81045.1"/>
    <property type="molecule type" value="Genomic_DNA"/>
</dbReference>
<accession>A0A1C7MVX2</accession>
<dbReference type="AlphaFoldDB" id="A0A1C7MVX2"/>
<gene>
    <name evidence="3" type="primary">pol_10</name>
    <name evidence="3" type="ORF">A0J61_10906</name>
</gene>
<keyword evidence="4" id="KW-1185">Reference proteome</keyword>
<dbReference type="InterPro" id="IPR043502">
    <property type="entry name" value="DNA/RNA_pol_sf"/>
</dbReference>
<feature type="region of interest" description="Disordered" evidence="1">
    <location>
        <begin position="209"/>
        <end position="231"/>
    </location>
</feature>
<evidence type="ECO:0000259" key="2">
    <source>
        <dbReference type="PROSITE" id="PS50878"/>
    </source>
</evidence>
<protein>
    <submittedName>
        <fullName evidence="3">RNA-directed DNA polymerase from mobile element jockey</fullName>
    </submittedName>
</protein>
<dbReference type="OrthoDB" id="2207231at2759"/>
<reference evidence="3 4" key="1">
    <citation type="submission" date="2016-03" db="EMBL/GenBank/DDBJ databases">
        <title>Choanephora cucurbitarum.</title>
        <authorList>
            <person name="Min B."/>
            <person name="Park H."/>
            <person name="Park J.-H."/>
            <person name="Shin H.-D."/>
            <person name="Choi I.-G."/>
        </authorList>
    </citation>
    <scope>NUCLEOTIDE SEQUENCE [LARGE SCALE GENOMIC DNA]</scope>
    <source>
        <strain evidence="3 4">KUS-F28377</strain>
    </source>
</reference>
<evidence type="ECO:0000256" key="1">
    <source>
        <dbReference type="SAM" id="MobiDB-lite"/>
    </source>
</evidence>
<proteinExistence type="predicted"/>